<gene>
    <name evidence="2" type="ORF">CUR178_05873</name>
</gene>
<feature type="compositionally biased region" description="Low complexity" evidence="1">
    <location>
        <begin position="527"/>
        <end position="536"/>
    </location>
</feature>
<feature type="region of interest" description="Disordered" evidence="1">
    <location>
        <begin position="527"/>
        <end position="548"/>
    </location>
</feature>
<evidence type="ECO:0000313" key="2">
    <source>
        <dbReference type="EMBL" id="KAG5480738.1"/>
    </source>
</evidence>
<feature type="compositionally biased region" description="Low complexity" evidence="1">
    <location>
        <begin position="598"/>
        <end position="621"/>
    </location>
</feature>
<sequence>MISWIPVMGRRRSLAYCLYGAAVKASAFTLACEVRRVSSTPSHETLGLPSEEAVSESSSTTICTSTSAETVSAASAAPAVWSAALPDIPYGFPEGDSNVFAAERSGGMQKRWLQDLPRQVGSNETNSGSPKPASIVVQRYLPNKEDFWRSPPYEALREIVLHSPYHDALKIIMEHDYRFLFADVMCNVEAPMPHVIYEDFMKCLSFSSLQQPPEEQFALPEPVLRDLLCWAAYYCTLDRFYFTSASMLFRKVEQEQHMSPAVHSAWVYICTAAGKLDEALAYAAYMEAHGIPFDPDVFARLLHPCLTPVQQHLHQAPQTSKGVVLQRRLCQDMSQHHGTMPVAVHAMFVYHILTLQQTRKWEVLRGAAELFNRRLQRARSRSGLTAAGPAAESPSEVICSRTMQLAMSLFCREKGVRWGPRTTREMVTFMLESQEAGCTVADVVFVLMRIRRNGWAGMLAELPQAVFSAEEQESLMRATYSRILHDPACAVAAPLLRELLAADGGSSSREAVDRAVRHLQKSASSAADYGAAAETSTPSLSPAEVHGAVGDDERSGLTFLSEAMEQVWEEAPLSPAEAARDLLAAVMSLDRESVVTAPAARRAGGSAQRALSTSSRPSSSTAAEEDRLRELYVSLEAMGTSSSLSAWSLQQLQKEEEEARMQLQAANAWISPTYVPR</sequence>
<keyword evidence="3" id="KW-1185">Reference proteome</keyword>
<dbReference type="OrthoDB" id="263620at2759"/>
<name>A0A836HG88_LEIEN</name>
<protein>
    <submittedName>
        <fullName evidence="2">Uncharacterized protein</fullName>
    </submittedName>
</protein>
<dbReference type="GeneID" id="94173062"/>
<organism evidence="2 3">
    <name type="scientific">Leishmania enriettii</name>
    <dbReference type="NCBI Taxonomy" id="5663"/>
    <lineage>
        <taxon>Eukaryota</taxon>
        <taxon>Discoba</taxon>
        <taxon>Euglenozoa</taxon>
        <taxon>Kinetoplastea</taxon>
        <taxon>Metakinetoplastina</taxon>
        <taxon>Trypanosomatida</taxon>
        <taxon>Trypanosomatidae</taxon>
        <taxon>Leishmaniinae</taxon>
        <taxon>Leishmania</taxon>
    </lineage>
</organism>
<reference evidence="2 3" key="1">
    <citation type="submission" date="2021-02" db="EMBL/GenBank/DDBJ databases">
        <title>Leishmania (Mundinia) enrietti genome sequencing and assembly.</title>
        <authorList>
            <person name="Almutairi H."/>
            <person name="Gatherer D."/>
        </authorList>
    </citation>
    <scope>NUCLEOTIDE SEQUENCE [LARGE SCALE GENOMIC DNA]</scope>
    <source>
        <strain evidence="2">CUR178</strain>
    </source>
</reference>
<comment type="caution">
    <text evidence="2">The sequence shown here is derived from an EMBL/GenBank/DDBJ whole genome shotgun (WGS) entry which is preliminary data.</text>
</comment>
<dbReference type="AlphaFoldDB" id="A0A836HG88"/>
<feature type="region of interest" description="Disordered" evidence="1">
    <location>
        <begin position="598"/>
        <end position="625"/>
    </location>
</feature>
<dbReference type="RefSeq" id="XP_067693551.1">
    <property type="nucleotide sequence ID" value="XM_067837552.1"/>
</dbReference>
<accession>A0A836HG88</accession>
<dbReference type="KEGG" id="lenr:94173062"/>
<dbReference type="Proteomes" id="UP000674179">
    <property type="component" value="Chromosome 20"/>
</dbReference>
<evidence type="ECO:0000313" key="3">
    <source>
        <dbReference type="Proteomes" id="UP000674179"/>
    </source>
</evidence>
<dbReference type="EMBL" id="JAFHKP010000020">
    <property type="protein sequence ID" value="KAG5480738.1"/>
    <property type="molecule type" value="Genomic_DNA"/>
</dbReference>
<evidence type="ECO:0000256" key="1">
    <source>
        <dbReference type="SAM" id="MobiDB-lite"/>
    </source>
</evidence>
<proteinExistence type="predicted"/>